<reference evidence="3 4" key="1">
    <citation type="submission" date="2019-11" db="EMBL/GenBank/DDBJ databases">
        <title>Genome sequences of 17 halophilic strains isolated from different environments.</title>
        <authorList>
            <person name="Furrow R.E."/>
        </authorList>
    </citation>
    <scope>NUCLEOTIDE SEQUENCE [LARGE SCALE GENOMIC DNA]</scope>
    <source>
        <strain evidence="3 4">22506_14_FS</strain>
    </source>
</reference>
<organism evidence="3 4">
    <name type="scientific">Guptibacillus hwajinpoensis</name>
    <dbReference type="NCBI Taxonomy" id="208199"/>
    <lineage>
        <taxon>Bacteria</taxon>
        <taxon>Bacillati</taxon>
        <taxon>Bacillota</taxon>
        <taxon>Bacilli</taxon>
        <taxon>Bacillales</taxon>
        <taxon>Guptibacillaceae</taxon>
        <taxon>Guptibacillus</taxon>
    </lineage>
</organism>
<dbReference type="Proteomes" id="UP000447833">
    <property type="component" value="Unassembled WGS sequence"/>
</dbReference>
<dbReference type="PANTHER" id="PTHR33745:SF3">
    <property type="entry name" value="RSBT CO-ANTAGONIST PROTEIN RSBRC"/>
    <property type="match status" value="1"/>
</dbReference>
<dbReference type="Gene3D" id="3.30.750.24">
    <property type="entry name" value="STAS domain"/>
    <property type="match status" value="1"/>
</dbReference>
<keyword evidence="1" id="KW-0597">Phosphoprotein</keyword>
<gene>
    <name evidence="3" type="ORF">GLW07_16075</name>
</gene>
<dbReference type="PROSITE" id="PS50801">
    <property type="entry name" value="STAS"/>
    <property type="match status" value="1"/>
</dbReference>
<dbReference type="Pfam" id="PF01740">
    <property type="entry name" value="STAS"/>
    <property type="match status" value="1"/>
</dbReference>
<feature type="domain" description="STAS" evidence="2">
    <location>
        <begin position="157"/>
        <end position="268"/>
    </location>
</feature>
<evidence type="ECO:0000259" key="2">
    <source>
        <dbReference type="PROSITE" id="PS50801"/>
    </source>
</evidence>
<dbReference type="SUPFAM" id="SSF52091">
    <property type="entry name" value="SpoIIaa-like"/>
    <property type="match status" value="1"/>
</dbReference>
<evidence type="ECO:0000313" key="4">
    <source>
        <dbReference type="Proteomes" id="UP000447833"/>
    </source>
</evidence>
<proteinExistence type="predicted"/>
<dbReference type="InterPro" id="IPR051932">
    <property type="entry name" value="Bact_StressResp_Reg"/>
</dbReference>
<evidence type="ECO:0000313" key="3">
    <source>
        <dbReference type="EMBL" id="MYL64877.1"/>
    </source>
</evidence>
<name>A0A845F2I7_9BACL</name>
<dbReference type="InterPro" id="IPR002645">
    <property type="entry name" value="STAS_dom"/>
</dbReference>
<protein>
    <submittedName>
        <fullName evidence="3">STAS domain-containing protein</fullName>
    </submittedName>
</protein>
<dbReference type="AlphaFoldDB" id="A0A845F2I7"/>
<accession>A0A845F2I7</accession>
<sequence length="270" mass="29807">MPIQKSIIDQEVQLIGKQLESRKLDIAKSLLKPGADNAEALRLHTELVQLCADTILIGIEETIPNVTKWGRETGELAVSYGSELDDSLKTTSEFRQAIWDVIELITVEANHTVQSVFRAGKLVDLMLDHAVYAYSTAYVSSYKNNLSHAQEVFLELSVPVVPILEGVAVLPIIGDVDTHRASLLMETALRESTEKRLTHLFIDLSGVTIVDTMVANNIFNIIYSLELLGVKGILSGIRPEVAQTMIHLGIDFSSIQTHSTLKQALARHIL</sequence>
<evidence type="ECO:0000256" key="1">
    <source>
        <dbReference type="ARBA" id="ARBA00022553"/>
    </source>
</evidence>
<dbReference type="CDD" id="cd07041">
    <property type="entry name" value="STAS_RsbR_RsbS_like"/>
    <property type="match status" value="1"/>
</dbReference>
<dbReference type="RefSeq" id="WP_160920281.1">
    <property type="nucleotide sequence ID" value="NZ_WMEY01000005.1"/>
</dbReference>
<dbReference type="InterPro" id="IPR036513">
    <property type="entry name" value="STAS_dom_sf"/>
</dbReference>
<dbReference type="PANTHER" id="PTHR33745">
    <property type="entry name" value="RSBT ANTAGONIST PROTEIN RSBS-RELATED"/>
    <property type="match status" value="1"/>
</dbReference>
<dbReference type="EMBL" id="WMEY01000005">
    <property type="protein sequence ID" value="MYL64877.1"/>
    <property type="molecule type" value="Genomic_DNA"/>
</dbReference>
<comment type="caution">
    <text evidence="3">The sequence shown here is derived from an EMBL/GenBank/DDBJ whole genome shotgun (WGS) entry which is preliminary data.</text>
</comment>